<dbReference type="AlphaFoldDB" id="A0A366XP64"/>
<dbReference type="SUPFAM" id="SSF89360">
    <property type="entry name" value="HesB-like domain"/>
    <property type="match status" value="1"/>
</dbReference>
<comment type="similarity">
    <text evidence="1">Belongs to the HesB/IscA family.</text>
</comment>
<feature type="domain" description="Core" evidence="2">
    <location>
        <begin position="1"/>
        <end position="93"/>
    </location>
</feature>
<evidence type="ECO:0000313" key="4">
    <source>
        <dbReference type="Proteomes" id="UP000253314"/>
    </source>
</evidence>
<evidence type="ECO:0000313" key="3">
    <source>
        <dbReference type="EMBL" id="RBW67697.1"/>
    </source>
</evidence>
<dbReference type="Pfam" id="PF01521">
    <property type="entry name" value="Fe-S_biosyn"/>
    <property type="match status" value="1"/>
</dbReference>
<organism evidence="3 4">
    <name type="scientific">Bacillus taeanensis</name>
    <dbReference type="NCBI Taxonomy" id="273032"/>
    <lineage>
        <taxon>Bacteria</taxon>
        <taxon>Bacillati</taxon>
        <taxon>Bacillota</taxon>
        <taxon>Bacilli</taxon>
        <taxon>Bacillales</taxon>
        <taxon>Bacillaceae</taxon>
        <taxon>Bacillus</taxon>
    </lineage>
</organism>
<reference evidence="3 4" key="1">
    <citation type="submission" date="2018-07" db="EMBL/GenBank/DDBJ databases">
        <title>Lottiidibacillus patelloidae gen. nov., sp. nov., isolated from the intestinal tract of a marine limpet and the reclassification of B. taeanensis BH030017T, B. algicola KMM 3737T and B. hwajinpoensis SW-72T as genus Lottiidibacillus.</title>
        <authorList>
            <person name="Liu R."/>
            <person name="Huang Z."/>
        </authorList>
    </citation>
    <scope>NUCLEOTIDE SEQUENCE [LARGE SCALE GENOMIC DNA]</scope>
    <source>
        <strain evidence="3 4">BH030017</strain>
    </source>
</reference>
<dbReference type="RefSeq" id="WP_113808101.1">
    <property type="nucleotide sequence ID" value="NZ_QOCW01000031.1"/>
</dbReference>
<gene>
    <name evidence="3" type="ORF">DS031_20710</name>
</gene>
<evidence type="ECO:0000256" key="1">
    <source>
        <dbReference type="ARBA" id="ARBA00006718"/>
    </source>
</evidence>
<dbReference type="EMBL" id="QOCW01000031">
    <property type="protein sequence ID" value="RBW67697.1"/>
    <property type="molecule type" value="Genomic_DNA"/>
</dbReference>
<dbReference type="Proteomes" id="UP000253314">
    <property type="component" value="Unassembled WGS sequence"/>
</dbReference>
<dbReference type="OrthoDB" id="1645729at2"/>
<sequence length="96" mass="11187">MNIVVTKPALQYYKREMDVKNGDFVRFFVRLGGCSTVQSGFSLGVAVREPKEIGVSETIDDITFYVEESDLWFFDGHDLKVKYSRNKDEIEFEYQN</sequence>
<evidence type="ECO:0000259" key="2">
    <source>
        <dbReference type="Pfam" id="PF01521"/>
    </source>
</evidence>
<dbReference type="InterPro" id="IPR000361">
    <property type="entry name" value="ATAP_core_dom"/>
</dbReference>
<accession>A0A366XP64</accession>
<name>A0A366XP64_9BACI</name>
<comment type="caution">
    <text evidence="3">The sequence shown here is derived from an EMBL/GenBank/DDBJ whole genome shotgun (WGS) entry which is preliminary data.</text>
</comment>
<dbReference type="Gene3D" id="2.60.300.12">
    <property type="entry name" value="HesB-like domain"/>
    <property type="match status" value="1"/>
</dbReference>
<keyword evidence="4" id="KW-1185">Reference proteome</keyword>
<protein>
    <recommendedName>
        <fullName evidence="2">Core domain-containing protein</fullName>
    </recommendedName>
</protein>
<dbReference type="InterPro" id="IPR035903">
    <property type="entry name" value="HesB-like_dom_sf"/>
</dbReference>
<proteinExistence type="inferred from homology"/>
<dbReference type="PIRSF" id="PIRSF034852">
    <property type="entry name" value="UCP034852"/>
    <property type="match status" value="1"/>
</dbReference>
<dbReference type="InterPro" id="IPR008326">
    <property type="entry name" value="PdhI-like"/>
</dbReference>